<proteinExistence type="inferred from homology"/>
<gene>
    <name evidence="16 19" type="primary">nqrC</name>
    <name evidence="19" type="ORF">GCM10007895_20950</name>
</gene>
<dbReference type="NCBIfam" id="NF003749">
    <property type="entry name" value="PRK05346.1-5"/>
    <property type="match status" value="1"/>
</dbReference>
<evidence type="ECO:0000259" key="18">
    <source>
        <dbReference type="SMART" id="SM00900"/>
    </source>
</evidence>
<evidence type="ECO:0000256" key="8">
    <source>
        <dbReference type="ARBA" id="ARBA00022967"/>
    </source>
</evidence>
<dbReference type="RefSeq" id="WP_095504104.1">
    <property type="nucleotide sequence ID" value="NZ_BSNC01000005.1"/>
</dbReference>
<dbReference type="Pfam" id="PF04205">
    <property type="entry name" value="FMN_bind"/>
    <property type="match status" value="1"/>
</dbReference>
<evidence type="ECO:0000256" key="2">
    <source>
        <dbReference type="ARBA" id="ARBA00022475"/>
    </source>
</evidence>
<evidence type="ECO:0000256" key="9">
    <source>
        <dbReference type="ARBA" id="ARBA00022989"/>
    </source>
</evidence>
<comment type="caution">
    <text evidence="16">Lacks conserved residue(s) required for the propagation of feature annotation.</text>
</comment>
<keyword evidence="13 16" id="KW-0830">Ubiquinone</keyword>
<evidence type="ECO:0000256" key="16">
    <source>
        <dbReference type="HAMAP-Rule" id="MF_00427"/>
    </source>
</evidence>
<keyword evidence="6 16" id="KW-0288">FMN</keyword>
<keyword evidence="12 16" id="KW-0406">Ion transport</keyword>
<keyword evidence="9 16" id="KW-1133">Transmembrane helix</keyword>
<evidence type="ECO:0000256" key="17">
    <source>
        <dbReference type="PIRNR" id="PIRNR009437"/>
    </source>
</evidence>
<comment type="cofactor">
    <cofactor evidence="16 17">
        <name>FMN</name>
        <dbReference type="ChEBI" id="CHEBI:58210"/>
    </cofactor>
</comment>
<evidence type="ECO:0000256" key="12">
    <source>
        <dbReference type="ARBA" id="ARBA00023065"/>
    </source>
</evidence>
<keyword evidence="14 16" id="KW-0472">Membrane</keyword>
<dbReference type="PIRSF" id="PIRSF009437">
    <property type="entry name" value="NQR-1_subunit_C"/>
    <property type="match status" value="1"/>
</dbReference>
<dbReference type="HAMAP" id="MF_00427">
    <property type="entry name" value="NqrC"/>
    <property type="match status" value="1"/>
</dbReference>
<dbReference type="PANTHER" id="PTHR37838:SF1">
    <property type="entry name" value="NA(+)-TRANSLOCATING NADH-QUINONE REDUCTASE SUBUNIT C"/>
    <property type="match status" value="1"/>
</dbReference>
<dbReference type="GO" id="GO:0010181">
    <property type="term" value="F:FMN binding"/>
    <property type="evidence" value="ECO:0007669"/>
    <property type="project" value="UniProtKB-UniRule"/>
</dbReference>
<evidence type="ECO:0000256" key="5">
    <source>
        <dbReference type="ARBA" id="ARBA00022630"/>
    </source>
</evidence>
<feature type="modified residue" description="FMN phosphoryl threonine" evidence="16">
    <location>
        <position position="225"/>
    </location>
</feature>
<dbReference type="PANTHER" id="PTHR37838">
    <property type="entry name" value="NA(+)-TRANSLOCATING NADH-QUINONE REDUCTASE SUBUNIT C"/>
    <property type="match status" value="1"/>
</dbReference>
<evidence type="ECO:0000256" key="10">
    <source>
        <dbReference type="ARBA" id="ARBA00023027"/>
    </source>
</evidence>
<dbReference type="NCBIfam" id="TIGR01938">
    <property type="entry name" value="nqrC"/>
    <property type="match status" value="1"/>
</dbReference>
<organism evidence="19 20">
    <name type="scientific">Paraferrimonas sedimenticola</name>
    <dbReference type="NCBI Taxonomy" id="375674"/>
    <lineage>
        <taxon>Bacteria</taxon>
        <taxon>Pseudomonadati</taxon>
        <taxon>Pseudomonadota</taxon>
        <taxon>Gammaproteobacteria</taxon>
        <taxon>Alteromonadales</taxon>
        <taxon>Ferrimonadaceae</taxon>
        <taxon>Paraferrimonas</taxon>
    </lineage>
</organism>
<dbReference type="Proteomes" id="UP001161422">
    <property type="component" value="Unassembled WGS sequence"/>
</dbReference>
<feature type="transmembrane region" description="Helical" evidence="16">
    <location>
        <begin position="12"/>
        <end position="33"/>
    </location>
</feature>
<dbReference type="AlphaFoldDB" id="A0AA37VYA9"/>
<keyword evidence="7 16" id="KW-0812">Transmembrane</keyword>
<evidence type="ECO:0000313" key="19">
    <source>
        <dbReference type="EMBL" id="GLP96789.1"/>
    </source>
</evidence>
<comment type="function">
    <text evidence="16">NQR complex catalyzes the reduction of ubiquinone-1 to ubiquinol by two successive reactions, coupled with the transport of Na(+) ions from the cytoplasm to the periplasm. NqrA to NqrE are probably involved in the second step, the conversion of ubisemiquinone to ubiquinol.</text>
</comment>
<dbReference type="GO" id="GO:0005886">
    <property type="term" value="C:plasma membrane"/>
    <property type="evidence" value="ECO:0007669"/>
    <property type="project" value="UniProtKB-SubCell"/>
</dbReference>
<evidence type="ECO:0000313" key="20">
    <source>
        <dbReference type="Proteomes" id="UP001161422"/>
    </source>
</evidence>
<keyword evidence="4 16" id="KW-0597">Phosphoprotein</keyword>
<keyword evidence="1 16" id="KW-0813">Transport</keyword>
<dbReference type="EC" id="7.2.1.1" evidence="16 17"/>
<protein>
    <recommendedName>
        <fullName evidence="16 17">Na(+)-translocating NADH-quinone reductase subunit C</fullName>
        <shortName evidence="16 17">Na(+)-NQR subunit C</shortName>
        <shortName evidence="16 17">Na(+)-translocating NQR subunit C</shortName>
        <ecNumber evidence="16 17">7.2.1.1</ecNumber>
    </recommendedName>
    <alternativeName>
        <fullName evidence="16 17">NQR complex subunit C</fullName>
    </alternativeName>
    <alternativeName>
        <fullName evidence="16 17">NQR-1 subunit C</fullName>
    </alternativeName>
</protein>
<keyword evidence="15 16" id="KW-0739">Sodium transport</keyword>
<comment type="subunit">
    <text evidence="16 17">Composed of six subunits; NqrA, NqrB, NqrC, NqrD, NqrE and NqrF.</text>
</comment>
<keyword evidence="2 16" id="KW-1003">Cell membrane</keyword>
<dbReference type="GO" id="GO:0006814">
    <property type="term" value="P:sodium ion transport"/>
    <property type="evidence" value="ECO:0007669"/>
    <property type="project" value="UniProtKB-UniRule"/>
</dbReference>
<dbReference type="GO" id="GO:0016655">
    <property type="term" value="F:oxidoreductase activity, acting on NAD(P)H, quinone or similar compound as acceptor"/>
    <property type="evidence" value="ECO:0007669"/>
    <property type="project" value="UniProtKB-UniRule"/>
</dbReference>
<reference evidence="19" key="1">
    <citation type="journal article" date="2014" name="Int. J. Syst. Evol. Microbiol.">
        <title>Complete genome sequence of Corynebacterium casei LMG S-19264T (=DSM 44701T), isolated from a smear-ripened cheese.</title>
        <authorList>
            <consortium name="US DOE Joint Genome Institute (JGI-PGF)"/>
            <person name="Walter F."/>
            <person name="Albersmeier A."/>
            <person name="Kalinowski J."/>
            <person name="Ruckert C."/>
        </authorList>
    </citation>
    <scope>NUCLEOTIDE SEQUENCE</scope>
    <source>
        <strain evidence="19">NBRC 101628</strain>
    </source>
</reference>
<keyword evidence="20" id="KW-1185">Reference proteome</keyword>
<name>A0AA37VYA9_9GAMM</name>
<dbReference type="SMART" id="SM00900">
    <property type="entry name" value="FMN_bind"/>
    <property type="match status" value="1"/>
</dbReference>
<keyword evidence="5 16" id="KW-0285">Flavoprotein</keyword>
<keyword evidence="10 16" id="KW-0520">NAD</keyword>
<feature type="domain" description="FMN-binding" evidence="18">
    <location>
        <begin position="144"/>
        <end position="242"/>
    </location>
</feature>
<evidence type="ECO:0000256" key="1">
    <source>
        <dbReference type="ARBA" id="ARBA00022448"/>
    </source>
</evidence>
<evidence type="ECO:0000256" key="13">
    <source>
        <dbReference type="ARBA" id="ARBA00023075"/>
    </source>
</evidence>
<evidence type="ECO:0000256" key="4">
    <source>
        <dbReference type="ARBA" id="ARBA00022553"/>
    </source>
</evidence>
<dbReference type="EMBL" id="BSNC01000005">
    <property type="protein sequence ID" value="GLP96789.1"/>
    <property type="molecule type" value="Genomic_DNA"/>
</dbReference>
<evidence type="ECO:0000256" key="15">
    <source>
        <dbReference type="ARBA" id="ARBA00023201"/>
    </source>
</evidence>
<comment type="catalytic activity">
    <reaction evidence="16 17">
        <text>a ubiquinone + n Na(+)(in) + NADH + H(+) = a ubiquinol + n Na(+)(out) + NAD(+)</text>
        <dbReference type="Rhea" id="RHEA:47748"/>
        <dbReference type="Rhea" id="RHEA-COMP:9565"/>
        <dbReference type="Rhea" id="RHEA-COMP:9566"/>
        <dbReference type="ChEBI" id="CHEBI:15378"/>
        <dbReference type="ChEBI" id="CHEBI:16389"/>
        <dbReference type="ChEBI" id="CHEBI:17976"/>
        <dbReference type="ChEBI" id="CHEBI:29101"/>
        <dbReference type="ChEBI" id="CHEBI:57540"/>
        <dbReference type="ChEBI" id="CHEBI:57945"/>
        <dbReference type="EC" id="7.2.1.1"/>
    </reaction>
</comment>
<comment type="similarity">
    <text evidence="16 17">Belongs to the NqrC family.</text>
</comment>
<evidence type="ECO:0000256" key="7">
    <source>
        <dbReference type="ARBA" id="ARBA00022692"/>
    </source>
</evidence>
<dbReference type="NCBIfam" id="NF003746">
    <property type="entry name" value="PRK05346.1-1"/>
    <property type="match status" value="1"/>
</dbReference>
<keyword evidence="11 16" id="KW-0915">Sodium</keyword>
<dbReference type="InterPro" id="IPR007329">
    <property type="entry name" value="FMN-bd"/>
</dbReference>
<evidence type="ECO:0000256" key="6">
    <source>
        <dbReference type="ARBA" id="ARBA00022643"/>
    </source>
</evidence>
<evidence type="ECO:0000256" key="11">
    <source>
        <dbReference type="ARBA" id="ARBA00023053"/>
    </source>
</evidence>
<evidence type="ECO:0000256" key="3">
    <source>
        <dbReference type="ARBA" id="ARBA00022519"/>
    </source>
</evidence>
<reference evidence="19" key="2">
    <citation type="submission" date="2023-01" db="EMBL/GenBank/DDBJ databases">
        <title>Draft genome sequence of Paraferrimonas sedimenticola strain NBRC 101628.</title>
        <authorList>
            <person name="Sun Q."/>
            <person name="Mori K."/>
        </authorList>
    </citation>
    <scope>NUCLEOTIDE SEQUENCE</scope>
    <source>
        <strain evidence="19">NBRC 101628</strain>
    </source>
</reference>
<comment type="caution">
    <text evidence="19">The sequence shown here is derived from an EMBL/GenBank/DDBJ whole genome shotgun (WGS) entry which is preliminary data.</text>
</comment>
<evidence type="ECO:0000256" key="14">
    <source>
        <dbReference type="ARBA" id="ARBA00023136"/>
    </source>
</evidence>
<comment type="subcellular location">
    <subcellularLocation>
        <location evidence="16">Cell membrane</location>
        <topology evidence="16">Single-pass membrane protein</topology>
    </subcellularLocation>
</comment>
<dbReference type="InterPro" id="IPR010204">
    <property type="entry name" value="NqrC"/>
</dbReference>
<keyword evidence="8 16" id="KW-1278">Translocase</keyword>
<keyword evidence="3" id="KW-0997">Cell inner membrane</keyword>
<accession>A0AA37VYA9</accession>
<sequence length="257" mass="28126">MSKSNDSFGKTLFVVIGLCLVCSIIVSSAAVALKPMQVANAKLDRQKYILQAAGYETTDPTDITQLYNRFIEARVVNLETGEYVEGIDADYYDQRKAAREFPTSSVPENDVAKVKRYANNALVYLVKDGQGVVSNVILPVHGAGLWSTMYAFVALESDLNTIKSMVYYEQKETAGLGSEVQNPEWQAKFVGKKLFDEQGEFVFKVSKVPSIAQGPHGVDALSGATLTANGVQNSLQFWLSEEAFGPYLEKVRQGGLG</sequence>